<feature type="compositionally biased region" description="Basic residues" evidence="6">
    <location>
        <begin position="219"/>
        <end position="228"/>
    </location>
</feature>
<evidence type="ECO:0000256" key="3">
    <source>
        <dbReference type="ARBA" id="ARBA00022729"/>
    </source>
</evidence>
<dbReference type="AlphaFoldDB" id="A0AAD1SS45"/>
<dbReference type="GO" id="GO:0008430">
    <property type="term" value="F:selenium binding"/>
    <property type="evidence" value="ECO:0007669"/>
    <property type="project" value="InterPro"/>
</dbReference>
<evidence type="ECO:0000256" key="1">
    <source>
        <dbReference type="ARBA" id="ARBA00004613"/>
    </source>
</evidence>
<feature type="region of interest" description="Disordered" evidence="6">
    <location>
        <begin position="187"/>
        <end position="271"/>
    </location>
</feature>
<accession>A0AAD1SS45</accession>
<protein>
    <recommendedName>
        <fullName evidence="8">Selenoprotein P N-terminal domain-containing protein</fullName>
    </recommendedName>
</protein>
<keyword evidence="4" id="KW-0712">Selenocysteine</keyword>
<dbReference type="PANTHER" id="PTHR10105:SF4">
    <property type="entry name" value="SELENOPROTEIN P2"/>
    <property type="match status" value="1"/>
</dbReference>
<feature type="compositionally biased region" description="Polar residues" evidence="6">
    <location>
        <begin position="241"/>
        <end position="257"/>
    </location>
</feature>
<evidence type="ECO:0000256" key="7">
    <source>
        <dbReference type="SAM" id="SignalP"/>
    </source>
</evidence>
<dbReference type="Proteomes" id="UP001295444">
    <property type="component" value="Chromosome 08"/>
</dbReference>
<evidence type="ECO:0000256" key="4">
    <source>
        <dbReference type="ARBA" id="ARBA00022933"/>
    </source>
</evidence>
<evidence type="ECO:0000256" key="2">
    <source>
        <dbReference type="ARBA" id="ARBA00022525"/>
    </source>
</evidence>
<dbReference type="GO" id="GO:0005576">
    <property type="term" value="C:extracellular region"/>
    <property type="evidence" value="ECO:0007669"/>
    <property type="project" value="UniProtKB-SubCell"/>
</dbReference>
<keyword evidence="2" id="KW-0964">Secreted</keyword>
<evidence type="ECO:0000256" key="6">
    <source>
        <dbReference type="SAM" id="MobiDB-lite"/>
    </source>
</evidence>
<organism evidence="9 10">
    <name type="scientific">Pelobates cultripes</name>
    <name type="common">Western spadefoot toad</name>
    <dbReference type="NCBI Taxonomy" id="61616"/>
    <lineage>
        <taxon>Eukaryota</taxon>
        <taxon>Metazoa</taxon>
        <taxon>Chordata</taxon>
        <taxon>Craniata</taxon>
        <taxon>Vertebrata</taxon>
        <taxon>Euteleostomi</taxon>
        <taxon>Amphibia</taxon>
        <taxon>Batrachia</taxon>
        <taxon>Anura</taxon>
        <taxon>Pelobatoidea</taxon>
        <taxon>Pelobatidae</taxon>
        <taxon>Pelobates</taxon>
    </lineage>
</organism>
<dbReference type="GO" id="GO:0001887">
    <property type="term" value="P:selenium compound metabolic process"/>
    <property type="evidence" value="ECO:0007669"/>
    <property type="project" value="TreeGrafter"/>
</dbReference>
<sequence length="271" mass="30063">MKLQALVLSTLLGLLVTQTSSLPITPFICSPAPVWSIGDEVPMNKTLGQVTVVALLQASCSFCLVQAANMGPLSANLTRQGLDNVSYIIVNDQSAYSQHLFPLLRSRAPAHIPVYQQTLEQEDVWEILNGDKDDFLVYDRCGRLVFHLRLPYSYLHYSFVEVAIRTTYYKDLCGNCSFYSDVTAQNVSTNGTESKPSPASPVKEPEKSQSETQEEKRGHGQNHHKSRGPSRYSESHEHSHPISNQGNNAHSQPATGQQDKRGLFSKKTSNV</sequence>
<reference evidence="9" key="1">
    <citation type="submission" date="2022-03" db="EMBL/GenBank/DDBJ databases">
        <authorList>
            <person name="Alioto T."/>
            <person name="Alioto T."/>
            <person name="Gomez Garrido J."/>
        </authorList>
    </citation>
    <scope>NUCLEOTIDE SEQUENCE</scope>
</reference>
<feature type="chain" id="PRO_5042032134" description="Selenoprotein P N-terminal domain-containing protein" evidence="7">
    <location>
        <begin position="22"/>
        <end position="271"/>
    </location>
</feature>
<feature type="signal peptide" evidence="7">
    <location>
        <begin position="1"/>
        <end position="21"/>
    </location>
</feature>
<evidence type="ECO:0000259" key="8">
    <source>
        <dbReference type="Pfam" id="PF04592"/>
    </source>
</evidence>
<dbReference type="Pfam" id="PF04592">
    <property type="entry name" value="SelP_N"/>
    <property type="match status" value="1"/>
</dbReference>
<dbReference type="EMBL" id="OW240919">
    <property type="protein sequence ID" value="CAH2310577.1"/>
    <property type="molecule type" value="Genomic_DNA"/>
</dbReference>
<dbReference type="PANTHER" id="PTHR10105">
    <property type="entry name" value="SELENOPROTEIN P"/>
    <property type="match status" value="1"/>
</dbReference>
<gene>
    <name evidence="9" type="ORF">PECUL_23A055295</name>
</gene>
<evidence type="ECO:0000313" key="9">
    <source>
        <dbReference type="EMBL" id="CAH2310577.1"/>
    </source>
</evidence>
<evidence type="ECO:0000256" key="5">
    <source>
        <dbReference type="ARBA" id="ARBA00023180"/>
    </source>
</evidence>
<keyword evidence="5" id="KW-0325">Glycoprotein</keyword>
<comment type="subcellular location">
    <subcellularLocation>
        <location evidence="1">Secreted</location>
    </subcellularLocation>
</comment>
<keyword evidence="3 7" id="KW-0732">Signal</keyword>
<feature type="domain" description="Selenoprotein P N-terminal" evidence="8">
    <location>
        <begin position="28"/>
        <end position="256"/>
    </location>
</feature>
<keyword evidence="10" id="KW-1185">Reference proteome</keyword>
<feature type="compositionally biased region" description="Polar residues" evidence="6">
    <location>
        <begin position="187"/>
        <end position="197"/>
    </location>
</feature>
<feature type="compositionally biased region" description="Basic and acidic residues" evidence="6">
    <location>
        <begin position="203"/>
        <end position="218"/>
    </location>
</feature>
<dbReference type="InterPro" id="IPR037941">
    <property type="entry name" value="SeP"/>
</dbReference>
<dbReference type="InterPro" id="IPR007671">
    <property type="entry name" value="Selenoprotein-P_N"/>
</dbReference>
<evidence type="ECO:0000313" key="10">
    <source>
        <dbReference type="Proteomes" id="UP001295444"/>
    </source>
</evidence>
<proteinExistence type="predicted"/>
<name>A0AAD1SS45_PELCU</name>